<comment type="caution">
    <text evidence="2">The sequence shown here is derived from an EMBL/GenBank/DDBJ whole genome shotgun (WGS) entry which is preliminary data.</text>
</comment>
<dbReference type="AlphaFoldDB" id="A0AAJ1AHH8"/>
<evidence type="ECO:0000313" key="2">
    <source>
        <dbReference type="EMBL" id="MBZ0159158.1"/>
    </source>
</evidence>
<proteinExistence type="predicted"/>
<evidence type="ECO:0000259" key="1">
    <source>
        <dbReference type="Pfam" id="PF01909"/>
    </source>
</evidence>
<reference evidence="2 3" key="1">
    <citation type="journal article" date="2021" name="bioRxiv">
        <title>Unraveling nitrogen, sulfur and carbon metabolic pathways and microbial community transcriptional responses to substrate deprivation and toxicity stresses in a bioreactor mimicking anoxic brackish coastal sediment conditions.</title>
        <authorList>
            <person name="Martins P.D."/>
            <person name="Echeveste M.J."/>
            <person name="Arshad A."/>
            <person name="Kurth J."/>
            <person name="Ouboter H."/>
            <person name="Jetten M.S.M."/>
            <person name="Welte C.U."/>
        </authorList>
    </citation>
    <scope>NUCLEOTIDE SEQUENCE [LARGE SCALE GENOMIC DNA]</scope>
    <source>
        <strain evidence="2">MAG_38</strain>
    </source>
</reference>
<evidence type="ECO:0000313" key="3">
    <source>
        <dbReference type="Proteomes" id="UP001197609"/>
    </source>
</evidence>
<sequence>MEEHRDDLIRLCAKYRVRRLEIIGSALTNRFDPRTSDLDFLVEFLPLRSGEYADAYFGLLEALRELFERDVDLIMTGAIRNRYFLESVNRNRTVLYAA</sequence>
<protein>
    <submittedName>
        <fullName evidence="2">Nucleotidyltransferase domain-containing protein</fullName>
    </submittedName>
</protein>
<dbReference type="GO" id="GO:0016779">
    <property type="term" value="F:nucleotidyltransferase activity"/>
    <property type="evidence" value="ECO:0007669"/>
    <property type="project" value="InterPro"/>
</dbReference>
<feature type="domain" description="Polymerase nucleotidyl transferase" evidence="1">
    <location>
        <begin position="11"/>
        <end position="86"/>
    </location>
</feature>
<dbReference type="EMBL" id="JAIOIU010000034">
    <property type="protein sequence ID" value="MBZ0159158.1"/>
    <property type="molecule type" value="Genomic_DNA"/>
</dbReference>
<dbReference type="Gene3D" id="3.30.460.10">
    <property type="entry name" value="Beta Polymerase, domain 2"/>
    <property type="match status" value="1"/>
</dbReference>
<gene>
    <name evidence="2" type="ORF">K8G79_03285</name>
</gene>
<organism evidence="2 3">
    <name type="scientific">Candidatus Methylomirabilis tolerans</name>
    <dbReference type="NCBI Taxonomy" id="3123416"/>
    <lineage>
        <taxon>Bacteria</taxon>
        <taxon>Candidatus Methylomirabilota</taxon>
        <taxon>Candidatus Methylomirabilia</taxon>
        <taxon>Candidatus Methylomirabilales</taxon>
        <taxon>Candidatus Methylomirabilaceae</taxon>
        <taxon>Candidatus Methylomirabilis</taxon>
    </lineage>
</organism>
<dbReference type="InterPro" id="IPR002934">
    <property type="entry name" value="Polymerase_NTP_transf_dom"/>
</dbReference>
<name>A0AAJ1AHH8_9BACT</name>
<dbReference type="Pfam" id="PF01909">
    <property type="entry name" value="NTP_transf_2"/>
    <property type="match status" value="1"/>
</dbReference>
<dbReference type="InterPro" id="IPR043519">
    <property type="entry name" value="NT_sf"/>
</dbReference>
<accession>A0AAJ1AHH8</accession>
<dbReference type="Proteomes" id="UP001197609">
    <property type="component" value="Unassembled WGS sequence"/>
</dbReference>
<dbReference type="SUPFAM" id="SSF81301">
    <property type="entry name" value="Nucleotidyltransferase"/>
    <property type="match status" value="1"/>
</dbReference>